<accession>K0RFQ9</accession>
<proteinExistence type="predicted"/>
<organism evidence="1 2">
    <name type="scientific">Thalassiosira oceanica</name>
    <name type="common">Marine diatom</name>
    <dbReference type="NCBI Taxonomy" id="159749"/>
    <lineage>
        <taxon>Eukaryota</taxon>
        <taxon>Sar</taxon>
        <taxon>Stramenopiles</taxon>
        <taxon>Ochrophyta</taxon>
        <taxon>Bacillariophyta</taxon>
        <taxon>Coscinodiscophyceae</taxon>
        <taxon>Thalassiosirophycidae</taxon>
        <taxon>Thalassiosirales</taxon>
        <taxon>Thalassiosiraceae</taxon>
        <taxon>Thalassiosira</taxon>
    </lineage>
</organism>
<evidence type="ECO:0000313" key="2">
    <source>
        <dbReference type="Proteomes" id="UP000266841"/>
    </source>
</evidence>
<gene>
    <name evidence="1" type="ORF">THAOC_29763</name>
</gene>
<evidence type="ECO:0000313" key="1">
    <source>
        <dbReference type="EMBL" id="EJK51099.1"/>
    </source>
</evidence>
<reference evidence="1 2" key="1">
    <citation type="journal article" date="2012" name="Genome Biol.">
        <title>Genome and low-iron response of an oceanic diatom adapted to chronic iron limitation.</title>
        <authorList>
            <person name="Lommer M."/>
            <person name="Specht M."/>
            <person name="Roy A.S."/>
            <person name="Kraemer L."/>
            <person name="Andreson R."/>
            <person name="Gutowska M.A."/>
            <person name="Wolf J."/>
            <person name="Bergner S.V."/>
            <person name="Schilhabel M.B."/>
            <person name="Klostermeier U.C."/>
            <person name="Beiko R.G."/>
            <person name="Rosenstiel P."/>
            <person name="Hippler M."/>
            <person name="Laroche J."/>
        </authorList>
    </citation>
    <scope>NUCLEOTIDE SEQUENCE [LARGE SCALE GENOMIC DNA]</scope>
    <source>
        <strain evidence="1 2">CCMP1005</strain>
    </source>
</reference>
<dbReference type="Proteomes" id="UP000266841">
    <property type="component" value="Unassembled WGS sequence"/>
</dbReference>
<protein>
    <submittedName>
        <fullName evidence="1">Uncharacterized protein</fullName>
    </submittedName>
</protein>
<dbReference type="EMBL" id="AGNL01042224">
    <property type="protein sequence ID" value="EJK51099.1"/>
    <property type="molecule type" value="Genomic_DNA"/>
</dbReference>
<dbReference type="AlphaFoldDB" id="K0RFQ9"/>
<comment type="caution">
    <text evidence="1">The sequence shown here is derived from an EMBL/GenBank/DDBJ whole genome shotgun (WGS) entry which is preliminary data.</text>
</comment>
<name>K0RFQ9_THAOC</name>
<sequence>PCLPIQGFSGALNTQPVVQKDLTEDVCPTKSTKSPEEYED</sequence>
<keyword evidence="2" id="KW-1185">Reference proteome</keyword>
<feature type="non-terminal residue" evidence="1">
    <location>
        <position position="1"/>
    </location>
</feature>